<dbReference type="GeneID" id="105180174"/>
<evidence type="ECO:0000313" key="1">
    <source>
        <dbReference type="Proteomes" id="UP000504604"/>
    </source>
</evidence>
<protein>
    <submittedName>
        <fullName evidence="2">Uncharacterized protein LOC105180174 isoform X1</fullName>
    </submittedName>
</protein>
<name>A0A6I9UJK9_SESIN</name>
<proteinExistence type="predicted"/>
<dbReference type="AlphaFoldDB" id="A0A6I9UJK9"/>
<accession>A0A6I9UJK9</accession>
<dbReference type="InParanoid" id="A0A6I9UJK9"/>
<gene>
    <name evidence="2" type="primary">LOC105180174</name>
</gene>
<keyword evidence="1" id="KW-1185">Reference proteome</keyword>
<organism evidence="1 2">
    <name type="scientific">Sesamum indicum</name>
    <name type="common">Oriental sesame</name>
    <name type="synonym">Sesamum orientale</name>
    <dbReference type="NCBI Taxonomy" id="4182"/>
    <lineage>
        <taxon>Eukaryota</taxon>
        <taxon>Viridiplantae</taxon>
        <taxon>Streptophyta</taxon>
        <taxon>Embryophyta</taxon>
        <taxon>Tracheophyta</taxon>
        <taxon>Spermatophyta</taxon>
        <taxon>Magnoliopsida</taxon>
        <taxon>eudicotyledons</taxon>
        <taxon>Gunneridae</taxon>
        <taxon>Pentapetalae</taxon>
        <taxon>asterids</taxon>
        <taxon>lamiids</taxon>
        <taxon>Lamiales</taxon>
        <taxon>Pedaliaceae</taxon>
        <taxon>Sesamum</taxon>
    </lineage>
</organism>
<dbReference type="RefSeq" id="XP_011102139.2">
    <property type="nucleotide sequence ID" value="XM_011103837.2"/>
</dbReference>
<reference evidence="2" key="1">
    <citation type="submission" date="2025-08" db="UniProtKB">
        <authorList>
            <consortium name="RefSeq"/>
        </authorList>
    </citation>
    <scope>IDENTIFICATION</scope>
</reference>
<dbReference type="Proteomes" id="UP000504604">
    <property type="component" value="Unplaced"/>
</dbReference>
<evidence type="ECO:0000313" key="2">
    <source>
        <dbReference type="RefSeq" id="XP_011102139.2"/>
    </source>
</evidence>
<dbReference type="KEGG" id="sind:105180174"/>
<sequence length="158" mass="17827">MHNITHTLSLNTQSHFTFTQTFSPLTQLLHNTIQVHRVLRAESTRNITSDSLNGREMAENSKNNSSRTYIEDFGCVILSAPNSNSPYEDSGDVLSQDPISCTLSASLIEPQLALKTVNNIITHDQDWKWYKLKVPFTLLEREPLSRSISCGFGMKDIN</sequence>